<evidence type="ECO:0000256" key="9">
    <source>
        <dbReference type="HAMAP-Rule" id="MF_00148"/>
    </source>
</evidence>
<evidence type="ECO:0000256" key="1">
    <source>
        <dbReference type="ARBA" id="ARBA00001400"/>
    </source>
</evidence>
<dbReference type="InterPro" id="IPR002043">
    <property type="entry name" value="UDG_fam1"/>
</dbReference>
<evidence type="ECO:0000256" key="8">
    <source>
        <dbReference type="ARBA" id="ARBA00023204"/>
    </source>
</evidence>
<keyword evidence="14" id="KW-1185">Reference proteome</keyword>
<accession>A0A1L8WH01</accession>
<evidence type="ECO:0000259" key="12">
    <source>
        <dbReference type="SMART" id="SM00986"/>
    </source>
</evidence>
<dbReference type="EC" id="3.2.2.27" evidence="4 9"/>
<dbReference type="PANTHER" id="PTHR11264">
    <property type="entry name" value="URACIL-DNA GLYCOSYLASE"/>
    <property type="match status" value="1"/>
</dbReference>
<comment type="function">
    <text evidence="2 9 11">Excises uracil residues from the DNA which can arise as a result of misincorporation of dUMP residues by DNA polymerase or due to deamination of cytosine.</text>
</comment>
<evidence type="ECO:0000256" key="7">
    <source>
        <dbReference type="ARBA" id="ARBA00022801"/>
    </source>
</evidence>
<dbReference type="NCBIfam" id="NF003589">
    <property type="entry name" value="PRK05254.1-2"/>
    <property type="match status" value="1"/>
</dbReference>
<dbReference type="PROSITE" id="PS00130">
    <property type="entry name" value="U_DNA_GLYCOSYLASE"/>
    <property type="match status" value="1"/>
</dbReference>
<dbReference type="NCBIfam" id="NF003591">
    <property type="entry name" value="PRK05254.1-4"/>
    <property type="match status" value="1"/>
</dbReference>
<keyword evidence="8 9" id="KW-0234">DNA repair</keyword>
<evidence type="ECO:0000256" key="4">
    <source>
        <dbReference type="ARBA" id="ARBA00012030"/>
    </source>
</evidence>
<dbReference type="SMART" id="SM00986">
    <property type="entry name" value="UDG"/>
    <property type="match status" value="1"/>
</dbReference>
<comment type="subcellular location">
    <subcellularLocation>
        <location evidence="9">Cytoplasm</location>
    </subcellularLocation>
</comment>
<evidence type="ECO:0000256" key="10">
    <source>
        <dbReference type="PROSITE-ProRule" id="PRU10072"/>
    </source>
</evidence>
<sequence length="232" mass="26627">MEVEELKKIIHNSWQDILADEFEKEYYQSLRNFLKKEYAVQKIHPDMYHIYEALELTPYENVKVVILGQDPYHGVNQAHGLSFSVQPGVKIPPSLSNIYKELQNDLGIKPVNHGYLVNWAKQGVLLLNTVLTVREGQAYSHQGKGWEKLTDKIIEKLNERQKPIVFILWGKPAQEKIKMIDKRRHIILTSSHPSPLSAHRGFLGSRPFSKTNDALIALGETPINWQLPETVG</sequence>
<dbReference type="STRING" id="150033.RV14_GL000721"/>
<dbReference type="InterPro" id="IPR036895">
    <property type="entry name" value="Uracil-DNA_glycosylase-like_sf"/>
</dbReference>
<dbReference type="NCBIfam" id="NF003588">
    <property type="entry name" value="PRK05254.1-1"/>
    <property type="match status" value="1"/>
</dbReference>
<evidence type="ECO:0000313" key="14">
    <source>
        <dbReference type="Proteomes" id="UP000182152"/>
    </source>
</evidence>
<keyword evidence="7 9" id="KW-0378">Hydrolase</keyword>
<comment type="catalytic activity">
    <reaction evidence="1 9 11">
        <text>Hydrolyzes single-stranded DNA or mismatched double-stranded DNA and polynucleotides, releasing free uracil.</text>
        <dbReference type="EC" id="3.2.2.27"/>
    </reaction>
</comment>
<evidence type="ECO:0000313" key="13">
    <source>
        <dbReference type="EMBL" id="OJG80062.1"/>
    </source>
</evidence>
<evidence type="ECO:0000256" key="5">
    <source>
        <dbReference type="ARBA" id="ARBA00018429"/>
    </source>
</evidence>
<dbReference type="NCBIfam" id="NF003592">
    <property type="entry name" value="PRK05254.1-5"/>
    <property type="match status" value="1"/>
</dbReference>
<dbReference type="SMART" id="SM00987">
    <property type="entry name" value="UreE_C"/>
    <property type="match status" value="1"/>
</dbReference>
<dbReference type="CDD" id="cd10027">
    <property type="entry name" value="UDG-F1-like"/>
    <property type="match status" value="1"/>
</dbReference>
<keyword evidence="9" id="KW-0963">Cytoplasm</keyword>
<evidence type="ECO:0000256" key="3">
    <source>
        <dbReference type="ARBA" id="ARBA00008184"/>
    </source>
</evidence>
<evidence type="ECO:0000256" key="2">
    <source>
        <dbReference type="ARBA" id="ARBA00002631"/>
    </source>
</evidence>
<dbReference type="Pfam" id="PF03167">
    <property type="entry name" value="UDG"/>
    <property type="match status" value="1"/>
</dbReference>
<feature type="domain" description="Uracil-DNA glycosylase-like" evidence="12">
    <location>
        <begin position="55"/>
        <end position="215"/>
    </location>
</feature>
<comment type="caution">
    <text evidence="13">The sequence shown here is derived from an EMBL/GenBank/DDBJ whole genome shotgun (WGS) entry which is preliminary data.</text>
</comment>
<dbReference type="AlphaFoldDB" id="A0A1L8WH01"/>
<organism evidence="13 14">
    <name type="scientific">Enterococcus ratti</name>
    <dbReference type="NCBI Taxonomy" id="150033"/>
    <lineage>
        <taxon>Bacteria</taxon>
        <taxon>Bacillati</taxon>
        <taxon>Bacillota</taxon>
        <taxon>Bacilli</taxon>
        <taxon>Lactobacillales</taxon>
        <taxon>Enterococcaceae</taxon>
        <taxon>Enterococcus</taxon>
    </lineage>
</organism>
<reference evidence="13 14" key="1">
    <citation type="submission" date="2014-12" db="EMBL/GenBank/DDBJ databases">
        <title>Draft genome sequences of 29 type strains of Enterococci.</title>
        <authorList>
            <person name="Zhong Z."/>
            <person name="Sun Z."/>
            <person name="Liu W."/>
            <person name="Zhang W."/>
            <person name="Zhang H."/>
        </authorList>
    </citation>
    <scope>NUCLEOTIDE SEQUENCE [LARGE SCALE GENOMIC DNA]</scope>
    <source>
        <strain evidence="13 14">DSM 15687</strain>
    </source>
</reference>
<name>A0A1L8WH01_9ENTE</name>
<proteinExistence type="inferred from homology"/>
<dbReference type="GO" id="GO:0005737">
    <property type="term" value="C:cytoplasm"/>
    <property type="evidence" value="ECO:0007669"/>
    <property type="project" value="UniProtKB-SubCell"/>
</dbReference>
<dbReference type="InterPro" id="IPR005122">
    <property type="entry name" value="Uracil-DNA_glycosylase-like"/>
</dbReference>
<dbReference type="FunFam" id="3.40.470.10:FF:000001">
    <property type="entry name" value="Uracil-DNA glycosylase"/>
    <property type="match status" value="1"/>
</dbReference>
<dbReference type="GO" id="GO:0097510">
    <property type="term" value="P:base-excision repair, AP site formation via deaminated base removal"/>
    <property type="evidence" value="ECO:0007669"/>
    <property type="project" value="TreeGrafter"/>
</dbReference>
<comment type="similarity">
    <text evidence="3 9 11">Belongs to the uracil-DNA glycosylase (UDG) superfamily. UNG family.</text>
</comment>
<gene>
    <name evidence="9" type="primary">ung</name>
    <name evidence="13" type="ORF">RV14_GL000721</name>
</gene>
<dbReference type="GO" id="GO:0004844">
    <property type="term" value="F:uracil DNA N-glycosylase activity"/>
    <property type="evidence" value="ECO:0007669"/>
    <property type="project" value="UniProtKB-UniRule"/>
</dbReference>
<dbReference type="Proteomes" id="UP000182152">
    <property type="component" value="Unassembled WGS sequence"/>
</dbReference>
<dbReference type="InterPro" id="IPR018085">
    <property type="entry name" value="Ura-DNA_Glyclase_AS"/>
</dbReference>
<keyword evidence="6 9" id="KW-0227">DNA damage</keyword>
<evidence type="ECO:0000256" key="6">
    <source>
        <dbReference type="ARBA" id="ARBA00022763"/>
    </source>
</evidence>
<evidence type="ECO:0000256" key="11">
    <source>
        <dbReference type="RuleBase" id="RU003780"/>
    </source>
</evidence>
<dbReference type="SUPFAM" id="SSF52141">
    <property type="entry name" value="Uracil-DNA glycosylase-like"/>
    <property type="match status" value="1"/>
</dbReference>
<feature type="active site" description="Proton acceptor" evidence="9 10">
    <location>
        <position position="70"/>
    </location>
</feature>
<dbReference type="PANTHER" id="PTHR11264:SF0">
    <property type="entry name" value="URACIL-DNA GLYCOSYLASE"/>
    <property type="match status" value="1"/>
</dbReference>
<protein>
    <recommendedName>
        <fullName evidence="5 9">Uracil-DNA glycosylase</fullName>
        <shortName evidence="9">UDG</shortName>
        <ecNumber evidence="4 9">3.2.2.27</ecNumber>
    </recommendedName>
</protein>
<dbReference type="EMBL" id="JXLB01000016">
    <property type="protein sequence ID" value="OJG80062.1"/>
    <property type="molecule type" value="Genomic_DNA"/>
</dbReference>
<dbReference type="NCBIfam" id="TIGR00628">
    <property type="entry name" value="ung"/>
    <property type="match status" value="1"/>
</dbReference>
<dbReference type="HAMAP" id="MF_00148">
    <property type="entry name" value="UDG"/>
    <property type="match status" value="1"/>
</dbReference>
<dbReference type="Gene3D" id="3.40.470.10">
    <property type="entry name" value="Uracil-DNA glycosylase-like domain"/>
    <property type="match status" value="1"/>
</dbReference>